<sequence>MERAAGDGGAVMTGNGRRQTMTDGTGPDPGLDGAPGLRRWRPRRADGPAAGGLGAAPQMLSCGGPDLTAEEAEKLREQRRRAEAQREGKTAEPTEPGEPAERRAVDLLQGRSSSWTVSRPASGVIE</sequence>
<dbReference type="AlphaFoldDB" id="A0A1K0FGT9"/>
<feature type="compositionally biased region" description="Gly residues" evidence="1">
    <location>
        <begin position="1"/>
        <end position="11"/>
    </location>
</feature>
<comment type="caution">
    <text evidence="2">The sequence shown here is derived from an EMBL/GenBank/DDBJ whole genome shotgun (WGS) entry which is preliminary data.</text>
</comment>
<evidence type="ECO:0000256" key="1">
    <source>
        <dbReference type="SAM" id="MobiDB-lite"/>
    </source>
</evidence>
<reference evidence="2 3" key="1">
    <citation type="submission" date="2016-09" db="EMBL/GenBank/DDBJ databases">
        <title>Couchioplanes caeruleus draft genome sequence.</title>
        <authorList>
            <person name="Sheehan J."/>
            <person name="Caffrey P."/>
        </authorList>
    </citation>
    <scope>NUCLEOTIDE SEQUENCE [LARGE SCALE GENOMIC DNA]</scope>
    <source>
        <strain evidence="2 3">DSM 43634</strain>
    </source>
</reference>
<protein>
    <submittedName>
        <fullName evidence="2">Uncharacterized protein</fullName>
    </submittedName>
</protein>
<proteinExistence type="predicted"/>
<name>A0A1K0FGT9_9ACTN</name>
<keyword evidence="3" id="KW-1185">Reference proteome</keyword>
<dbReference type="Proteomes" id="UP000182486">
    <property type="component" value="Unassembled WGS sequence"/>
</dbReference>
<feature type="compositionally biased region" description="Basic and acidic residues" evidence="1">
    <location>
        <begin position="71"/>
        <end position="92"/>
    </location>
</feature>
<accession>A0A1K0FGT9</accession>
<gene>
    <name evidence="2" type="ORF">BG844_22870</name>
</gene>
<evidence type="ECO:0000313" key="3">
    <source>
        <dbReference type="Proteomes" id="UP000182486"/>
    </source>
</evidence>
<feature type="compositionally biased region" description="Low complexity" evidence="1">
    <location>
        <begin position="21"/>
        <end position="37"/>
    </location>
</feature>
<feature type="region of interest" description="Disordered" evidence="1">
    <location>
        <begin position="1"/>
        <end position="126"/>
    </location>
</feature>
<organism evidence="2 3">
    <name type="scientific">Couchioplanes caeruleus subsp. caeruleus</name>
    <dbReference type="NCBI Taxonomy" id="56427"/>
    <lineage>
        <taxon>Bacteria</taxon>
        <taxon>Bacillati</taxon>
        <taxon>Actinomycetota</taxon>
        <taxon>Actinomycetes</taxon>
        <taxon>Micromonosporales</taxon>
        <taxon>Micromonosporaceae</taxon>
        <taxon>Couchioplanes</taxon>
    </lineage>
</organism>
<evidence type="ECO:0000313" key="2">
    <source>
        <dbReference type="EMBL" id="OJF12037.1"/>
    </source>
</evidence>
<dbReference type="EMBL" id="MEIA01000247">
    <property type="protein sequence ID" value="OJF12037.1"/>
    <property type="molecule type" value="Genomic_DNA"/>
</dbReference>
<feature type="compositionally biased region" description="Polar residues" evidence="1">
    <location>
        <begin position="110"/>
        <end position="119"/>
    </location>
</feature>